<keyword evidence="4" id="KW-1185">Reference proteome</keyword>
<feature type="compositionally biased region" description="Basic and acidic residues" evidence="1">
    <location>
        <begin position="38"/>
        <end position="52"/>
    </location>
</feature>
<evidence type="ECO:0000256" key="2">
    <source>
        <dbReference type="SAM" id="SignalP"/>
    </source>
</evidence>
<evidence type="ECO:0000313" key="4">
    <source>
        <dbReference type="Proteomes" id="UP001374803"/>
    </source>
</evidence>
<keyword evidence="2" id="KW-0732">Signal</keyword>
<dbReference type="RefSeq" id="WP_394831434.1">
    <property type="nucleotide sequence ID" value="NZ_CP089929.1"/>
</dbReference>
<feature type="region of interest" description="Disordered" evidence="1">
    <location>
        <begin position="21"/>
        <end position="85"/>
    </location>
</feature>
<gene>
    <name evidence="3" type="ORF">LVJ94_33470</name>
</gene>
<organism evidence="3 4">
    <name type="scientific">Pendulispora rubella</name>
    <dbReference type="NCBI Taxonomy" id="2741070"/>
    <lineage>
        <taxon>Bacteria</taxon>
        <taxon>Pseudomonadati</taxon>
        <taxon>Myxococcota</taxon>
        <taxon>Myxococcia</taxon>
        <taxon>Myxococcales</taxon>
        <taxon>Sorangiineae</taxon>
        <taxon>Pendulisporaceae</taxon>
        <taxon>Pendulispora</taxon>
    </lineage>
</organism>
<sequence>MRSFRLVVLGVLLATSMAFAQPDKGKSASPHAHGTPGKQERDGKEGHSDGNKGESASAKSAGDDDDDDDIADGGKPGAQRRTPAQLLFRKGLWERRQKAIEALVHKAGKHLTDEERDLIRQHWVRLGMLMRIRELAQEAHDDAVIKRVDAAIEREEKRSEAKLEKLSAKAGGAK</sequence>
<dbReference type="EMBL" id="CP089983">
    <property type="protein sequence ID" value="WXB01815.1"/>
    <property type="molecule type" value="Genomic_DNA"/>
</dbReference>
<feature type="signal peptide" evidence="2">
    <location>
        <begin position="1"/>
        <end position="20"/>
    </location>
</feature>
<reference evidence="3" key="1">
    <citation type="submission" date="2021-12" db="EMBL/GenBank/DDBJ databases">
        <title>Discovery of the Pendulisporaceae a myxobacterial family with distinct sporulation behavior and unique specialized metabolism.</title>
        <authorList>
            <person name="Garcia R."/>
            <person name="Popoff A."/>
            <person name="Bader C.D."/>
            <person name="Loehr J."/>
            <person name="Walesch S."/>
            <person name="Walt C."/>
            <person name="Boldt J."/>
            <person name="Bunk B."/>
            <person name="Haeckl F.J.F.P.J."/>
            <person name="Gunesch A.P."/>
            <person name="Birkelbach J."/>
            <person name="Nuebel U."/>
            <person name="Pietschmann T."/>
            <person name="Bach T."/>
            <person name="Mueller R."/>
        </authorList>
    </citation>
    <scope>NUCLEOTIDE SEQUENCE</scope>
    <source>
        <strain evidence="3">MSr11367</strain>
    </source>
</reference>
<accession>A0ABZ2KXW1</accession>
<evidence type="ECO:0000313" key="3">
    <source>
        <dbReference type="EMBL" id="WXB01815.1"/>
    </source>
</evidence>
<protein>
    <submittedName>
        <fullName evidence="3">Uncharacterized protein</fullName>
    </submittedName>
</protein>
<proteinExistence type="predicted"/>
<feature type="chain" id="PRO_5045702976" evidence="2">
    <location>
        <begin position="21"/>
        <end position="174"/>
    </location>
</feature>
<name>A0ABZ2KXW1_9BACT</name>
<dbReference type="Proteomes" id="UP001374803">
    <property type="component" value="Chromosome"/>
</dbReference>
<evidence type="ECO:0000256" key="1">
    <source>
        <dbReference type="SAM" id="MobiDB-lite"/>
    </source>
</evidence>